<dbReference type="PANTHER" id="PTHR40644:SF1">
    <property type="entry name" value="UPF0653 PROTEIN C607.02C"/>
    <property type="match status" value="1"/>
</dbReference>
<evidence type="ECO:0000313" key="2">
    <source>
        <dbReference type="EMBL" id="CAK7224051.1"/>
    </source>
</evidence>
<protein>
    <recommendedName>
        <fullName evidence="4">Urease accessory protein</fullName>
    </recommendedName>
</protein>
<name>A0ABP0BWS4_9PEZI</name>
<sequence>MPHKHTRREQDKETYDLPPDRIARALPTKQPAKETKKAQTSTTKPKNAAAKQAEAAAKRKRQLNADSVSISTKASHDTPRAFRRLMSLANGKRIRKGEDTGIVETKKQKKERLAKERAAAAKTAAAAAAAVGGGGEGGKSREDVAEGVAEGVAEEMTATTAAAAPAEPEAATDDASALKIRPGERLSDFNSRVNAALPLAGIVKKSVAGGAGGKDPLGLTKTYRTRQERKLHKLYDQWRKDDVKIKEREAEEREIVQEREDALDESLGVKWRLDFQEAGKKRGKKNKGGSGNNYVGEDDVWAAFNRKKTAETKSTVRAGVHDTVGAPPERLTKIDSSKFKFAQLKKPGGGGLGTAEVEAAIAEYTGKKTKPAAVKGVNKRLVAGRINKPGKAPARTRL</sequence>
<dbReference type="Proteomes" id="UP001642405">
    <property type="component" value="Unassembled WGS sequence"/>
</dbReference>
<comment type="caution">
    <text evidence="2">The sequence shown here is derived from an EMBL/GenBank/DDBJ whole genome shotgun (WGS) entry which is preliminary data.</text>
</comment>
<keyword evidence="3" id="KW-1185">Reference proteome</keyword>
<feature type="compositionally biased region" description="Low complexity" evidence="1">
    <location>
        <begin position="44"/>
        <end position="55"/>
    </location>
</feature>
<proteinExistence type="predicted"/>
<accession>A0ABP0BWS4</accession>
<evidence type="ECO:0000256" key="1">
    <source>
        <dbReference type="SAM" id="MobiDB-lite"/>
    </source>
</evidence>
<dbReference type="PANTHER" id="PTHR40644">
    <property type="entry name" value="UPF0653 PROTEIN C607.02C"/>
    <property type="match status" value="1"/>
</dbReference>
<reference evidence="2 3" key="1">
    <citation type="submission" date="2024-01" db="EMBL/GenBank/DDBJ databases">
        <authorList>
            <person name="Allen C."/>
            <person name="Tagirdzhanova G."/>
        </authorList>
    </citation>
    <scope>NUCLEOTIDE SEQUENCE [LARGE SCALE GENOMIC DNA]</scope>
</reference>
<evidence type="ECO:0000313" key="3">
    <source>
        <dbReference type="Proteomes" id="UP001642405"/>
    </source>
</evidence>
<dbReference type="EMBL" id="CAWUHB010000029">
    <property type="protein sequence ID" value="CAK7224051.1"/>
    <property type="molecule type" value="Genomic_DNA"/>
</dbReference>
<gene>
    <name evidence="2" type="ORF">SCUCBS95973_005389</name>
</gene>
<evidence type="ECO:0008006" key="4">
    <source>
        <dbReference type="Google" id="ProtNLM"/>
    </source>
</evidence>
<organism evidence="2 3">
    <name type="scientific">Sporothrix curviconia</name>
    <dbReference type="NCBI Taxonomy" id="1260050"/>
    <lineage>
        <taxon>Eukaryota</taxon>
        <taxon>Fungi</taxon>
        <taxon>Dikarya</taxon>
        <taxon>Ascomycota</taxon>
        <taxon>Pezizomycotina</taxon>
        <taxon>Sordariomycetes</taxon>
        <taxon>Sordariomycetidae</taxon>
        <taxon>Ophiostomatales</taxon>
        <taxon>Ophiostomataceae</taxon>
        <taxon>Sporothrix</taxon>
    </lineage>
</organism>
<feature type="compositionally biased region" description="Basic and acidic residues" evidence="1">
    <location>
        <begin position="8"/>
        <end position="23"/>
    </location>
</feature>
<feature type="region of interest" description="Disordered" evidence="1">
    <location>
        <begin position="1"/>
        <end position="81"/>
    </location>
</feature>
<feature type="compositionally biased region" description="Polar residues" evidence="1">
    <location>
        <begin position="64"/>
        <end position="73"/>
    </location>
</feature>